<protein>
    <submittedName>
        <fullName evidence="2">Uncharacterized protein</fullName>
    </submittedName>
</protein>
<reference evidence="2" key="1">
    <citation type="journal article" date="2013" name="Nature">
        <title>The genomes of four tapeworm species reveal adaptations to parasitism.</title>
        <authorList>
            <person name="Tsai I.J."/>
            <person name="Zarowiecki M."/>
            <person name="Holroyd N."/>
            <person name="Garciarrubio A."/>
            <person name="Sanchez-Flores A."/>
            <person name="Brooks K.L."/>
            <person name="Tracey A."/>
            <person name="Bobes R.J."/>
            <person name="Fragoso G."/>
            <person name="Sciutto E."/>
            <person name="Aslett M."/>
            <person name="Beasley H."/>
            <person name="Bennett H.M."/>
            <person name="Cai J."/>
            <person name="Camicia F."/>
            <person name="Clark R."/>
            <person name="Cucher M."/>
            <person name="De Silva N."/>
            <person name="Day T.A."/>
            <person name="Deplazes P."/>
            <person name="Estrada K."/>
            <person name="Fernandez C."/>
            <person name="Holland P.W."/>
            <person name="Hou J."/>
            <person name="Hu S."/>
            <person name="Huckvale T."/>
            <person name="Hung S.S."/>
            <person name="Kamenetzky L."/>
            <person name="Keane J.A."/>
            <person name="Kiss F."/>
            <person name="Koziol U."/>
            <person name="Lambert O."/>
            <person name="Liu K."/>
            <person name="Luo X."/>
            <person name="Luo Y."/>
            <person name="Macchiaroli N."/>
            <person name="Nichol S."/>
            <person name="Paps J."/>
            <person name="Parkinson J."/>
            <person name="Pouchkina-Stantcheva N."/>
            <person name="Riddiford N."/>
            <person name="Rosenzvit M."/>
            <person name="Salinas G."/>
            <person name="Wasmuth J.D."/>
            <person name="Zamanian M."/>
            <person name="Zheng Y."/>
            <person name="Cai X."/>
            <person name="Soberon X."/>
            <person name="Olson P.D."/>
            <person name="Laclette J.P."/>
            <person name="Brehm K."/>
            <person name="Berriman M."/>
            <person name="Garciarrubio A."/>
            <person name="Bobes R.J."/>
            <person name="Fragoso G."/>
            <person name="Sanchez-Flores A."/>
            <person name="Estrada K."/>
            <person name="Cevallos M.A."/>
            <person name="Morett E."/>
            <person name="Gonzalez V."/>
            <person name="Portillo T."/>
            <person name="Ochoa-Leyva A."/>
            <person name="Jose M.V."/>
            <person name="Sciutto E."/>
            <person name="Landa A."/>
            <person name="Jimenez L."/>
            <person name="Valdes V."/>
            <person name="Carrero J.C."/>
            <person name="Larralde C."/>
            <person name="Morales-Montor J."/>
            <person name="Limon-Lason J."/>
            <person name="Soberon X."/>
            <person name="Laclette J.P."/>
        </authorList>
    </citation>
    <scope>NUCLEOTIDE SEQUENCE [LARGE SCALE GENOMIC DNA]</scope>
</reference>
<keyword evidence="1" id="KW-0732">Signal</keyword>
<name>A0A087VY92_ECHMU</name>
<keyword evidence="3" id="KW-1185">Reference proteome</keyword>
<dbReference type="AlphaFoldDB" id="A0A087VY92"/>
<feature type="chain" id="PRO_5001831675" evidence="1">
    <location>
        <begin position="19"/>
        <end position="107"/>
    </location>
</feature>
<accession>A0A087VY92</accession>
<evidence type="ECO:0000256" key="1">
    <source>
        <dbReference type="SAM" id="SignalP"/>
    </source>
</evidence>
<organism evidence="2 3">
    <name type="scientific">Echinococcus multilocularis</name>
    <name type="common">Fox tapeworm</name>
    <dbReference type="NCBI Taxonomy" id="6211"/>
    <lineage>
        <taxon>Eukaryota</taxon>
        <taxon>Metazoa</taxon>
        <taxon>Spiralia</taxon>
        <taxon>Lophotrochozoa</taxon>
        <taxon>Platyhelminthes</taxon>
        <taxon>Cestoda</taxon>
        <taxon>Eucestoda</taxon>
        <taxon>Cyclophyllidea</taxon>
        <taxon>Taeniidae</taxon>
        <taxon>Echinococcus</taxon>
    </lineage>
</organism>
<proteinExistence type="predicted"/>
<sequence>MGIEVALIMACLLTSRLSQHTAKHARFIGQVAKNADCSLENGERLVHSTNRLHGFQVCGKEISAIASSSADSSTATADAITDKFAASFVESDWSVEVGASGLNYSAF</sequence>
<dbReference type="Proteomes" id="UP000017246">
    <property type="component" value="Unassembled WGS sequence"/>
</dbReference>
<evidence type="ECO:0000313" key="2">
    <source>
        <dbReference type="EMBL" id="CDI97161.1"/>
    </source>
</evidence>
<reference evidence="2" key="2">
    <citation type="submission" date="2015-11" db="EMBL/GenBank/DDBJ databases">
        <authorList>
            <person name="Zhang Y."/>
            <person name="Guo Z."/>
        </authorList>
    </citation>
    <scope>NUCLEOTIDE SEQUENCE</scope>
</reference>
<dbReference type="EMBL" id="LN902011">
    <property type="protein sequence ID" value="CDI97161.1"/>
    <property type="molecule type" value="Genomic_DNA"/>
</dbReference>
<gene>
    <name evidence="2" type="ORF">EmuJ_000092700</name>
</gene>
<evidence type="ECO:0000313" key="3">
    <source>
        <dbReference type="Proteomes" id="UP000017246"/>
    </source>
</evidence>
<feature type="signal peptide" evidence="1">
    <location>
        <begin position="1"/>
        <end position="18"/>
    </location>
</feature>